<dbReference type="AlphaFoldDB" id="A0A7K0CG17"/>
<dbReference type="CDD" id="cd05269">
    <property type="entry name" value="TMR_SDR_a"/>
    <property type="match status" value="1"/>
</dbReference>
<dbReference type="OrthoDB" id="5510591at2"/>
<dbReference type="SUPFAM" id="SSF51735">
    <property type="entry name" value="NAD(P)-binding Rossmann-fold domains"/>
    <property type="match status" value="1"/>
</dbReference>
<comment type="caution">
    <text evidence="2">The sequence shown here is derived from an EMBL/GenBank/DDBJ whole genome shotgun (WGS) entry which is preliminary data.</text>
</comment>
<feature type="domain" description="NAD(P)-binding" evidence="1">
    <location>
        <begin position="6"/>
        <end position="144"/>
    </location>
</feature>
<keyword evidence="3" id="KW-1185">Reference proteome</keyword>
<proteinExistence type="predicted"/>
<evidence type="ECO:0000313" key="2">
    <source>
        <dbReference type="EMBL" id="MQY11962.1"/>
    </source>
</evidence>
<gene>
    <name evidence="2" type="primary">qorB_2</name>
    <name evidence="2" type="ORF">SRB5_20900</name>
</gene>
<dbReference type="InterPro" id="IPR016040">
    <property type="entry name" value="NAD(P)-bd_dom"/>
</dbReference>
<name>A0A7K0CG17_9ACTN</name>
<dbReference type="PANTHER" id="PTHR47129:SF1">
    <property type="entry name" value="NMRA-LIKE DOMAIN-CONTAINING PROTEIN"/>
    <property type="match status" value="1"/>
</dbReference>
<dbReference type="InterPro" id="IPR052718">
    <property type="entry name" value="NmrA-type_oxidoreductase"/>
</dbReference>
<accession>A0A7K0CG17</accession>
<dbReference type="GO" id="GO:0003955">
    <property type="term" value="F:NAD(P)H dehydrogenase (quinone) activity"/>
    <property type="evidence" value="ECO:0007669"/>
    <property type="project" value="UniProtKB-EC"/>
</dbReference>
<organism evidence="2 3">
    <name type="scientific">Streptomyces smaragdinus</name>
    <dbReference type="NCBI Taxonomy" id="2585196"/>
    <lineage>
        <taxon>Bacteria</taxon>
        <taxon>Bacillati</taxon>
        <taxon>Actinomycetota</taxon>
        <taxon>Actinomycetes</taxon>
        <taxon>Kitasatosporales</taxon>
        <taxon>Streptomycetaceae</taxon>
        <taxon>Streptomyces</taxon>
    </lineage>
</organism>
<reference evidence="2 3" key="1">
    <citation type="submission" date="2019-10" db="EMBL/GenBank/DDBJ databases">
        <title>Streptomyces smaragdinus sp. nov. and Streptomyces fabii sp. nov., isolated from the gut of fungus growing-termite Macrotermes natalensis.</title>
        <authorList>
            <person name="Schwitalla J."/>
            <person name="Benndorf R."/>
            <person name="Martin K."/>
            <person name="De Beer W."/>
            <person name="Kaster A.-K."/>
            <person name="Vollmers J."/>
            <person name="Poulsen M."/>
            <person name="Beemelmanns C."/>
        </authorList>
    </citation>
    <scope>NUCLEOTIDE SEQUENCE [LARGE SCALE GENOMIC DNA]</scope>
    <source>
        <strain evidence="2 3">RB5</strain>
    </source>
</reference>
<evidence type="ECO:0000259" key="1">
    <source>
        <dbReference type="Pfam" id="PF13460"/>
    </source>
</evidence>
<dbReference type="PANTHER" id="PTHR47129">
    <property type="entry name" value="QUINONE OXIDOREDUCTASE 2"/>
    <property type="match status" value="1"/>
</dbReference>
<dbReference type="EMBL" id="WEGJ01000005">
    <property type="protein sequence ID" value="MQY11962.1"/>
    <property type="molecule type" value="Genomic_DNA"/>
</dbReference>
<sequence length="284" mass="29885">MIVVTGATGQLGSRIVQQLLDRLPTDRFAASARTPERAKDLADRGIQVRHGDYTRPDALTTAFTGADQVLLISAGTTGPEAIAQHTHAIHAAAEAGVRRIVYTSHQAAAPASLFAPMPDHAATEQLLAESPVDFVALRNGFYAGTVPRLLGPALQTGELTAPADGPFSWTSHDDLALAAVRILLDEPELTGATAPLTGPAALDLADVAALLSHSSGRTIRRVLTEDEEWVAGLIKHGVPDDQARMLLGMFHAARHGEFDVVDPTLADLMGRPATPLETTLQAAG</sequence>
<dbReference type="Gene3D" id="3.90.25.10">
    <property type="entry name" value="UDP-galactose 4-epimerase, domain 1"/>
    <property type="match status" value="1"/>
</dbReference>
<dbReference type="EC" id="1.6.5.2" evidence="2"/>
<evidence type="ECO:0000313" key="3">
    <source>
        <dbReference type="Proteomes" id="UP000466345"/>
    </source>
</evidence>
<dbReference type="Gene3D" id="3.40.50.720">
    <property type="entry name" value="NAD(P)-binding Rossmann-like Domain"/>
    <property type="match status" value="1"/>
</dbReference>
<protein>
    <submittedName>
        <fullName evidence="2">Quinone oxidoreductase 2</fullName>
        <ecNumber evidence="2">1.6.5.2</ecNumber>
    </submittedName>
</protein>
<dbReference type="RefSeq" id="WP_153451299.1">
    <property type="nucleotide sequence ID" value="NZ_WEGJ01000005.1"/>
</dbReference>
<keyword evidence="2" id="KW-0560">Oxidoreductase</keyword>
<dbReference type="InterPro" id="IPR036291">
    <property type="entry name" value="NAD(P)-bd_dom_sf"/>
</dbReference>
<dbReference type="Proteomes" id="UP000466345">
    <property type="component" value="Unassembled WGS sequence"/>
</dbReference>
<dbReference type="Pfam" id="PF13460">
    <property type="entry name" value="NAD_binding_10"/>
    <property type="match status" value="1"/>
</dbReference>